<dbReference type="AlphaFoldDB" id="A0A4V3HFZ6"/>
<dbReference type="Proteomes" id="UP000295066">
    <property type="component" value="Unassembled WGS sequence"/>
</dbReference>
<organism evidence="1 2">
    <name type="scientific">Aminivibrio pyruvatiphilus</name>
    <dbReference type="NCBI Taxonomy" id="1005740"/>
    <lineage>
        <taxon>Bacteria</taxon>
        <taxon>Thermotogati</taxon>
        <taxon>Synergistota</taxon>
        <taxon>Synergistia</taxon>
        <taxon>Synergistales</taxon>
        <taxon>Aminobacteriaceae</taxon>
        <taxon>Aminivibrio</taxon>
    </lineage>
</organism>
<dbReference type="EMBL" id="SORI01000014">
    <property type="protein sequence ID" value="TDY58365.1"/>
    <property type="molecule type" value="Genomic_DNA"/>
</dbReference>
<comment type="caution">
    <text evidence="1">The sequence shown here is derived from an EMBL/GenBank/DDBJ whole genome shotgun (WGS) entry which is preliminary data.</text>
</comment>
<protein>
    <recommendedName>
        <fullName evidence="3">Rod binding protein</fullName>
    </recommendedName>
</protein>
<gene>
    <name evidence="1" type="ORF">C8D99_11457</name>
</gene>
<proteinExistence type="predicted"/>
<name>A0A4V3HFZ6_9BACT</name>
<keyword evidence="2" id="KW-1185">Reference proteome</keyword>
<evidence type="ECO:0000313" key="2">
    <source>
        <dbReference type="Proteomes" id="UP000295066"/>
    </source>
</evidence>
<evidence type="ECO:0008006" key="3">
    <source>
        <dbReference type="Google" id="ProtNLM"/>
    </source>
</evidence>
<dbReference type="OrthoDB" id="5600at2"/>
<accession>A0A4V3HFZ6</accession>
<sequence>MALFHPLAAATLSSRPSQAPDDAKAKKEHERLREACQHFESILLAELWKKMASNAREFGGREDRDRPFGPLEDLSVEMSSEYLARSGGSGMWKMLYESLVPHLEGKEKEKGSPS</sequence>
<dbReference type="RefSeq" id="WP_133958084.1">
    <property type="nucleotide sequence ID" value="NZ_SORI01000014.1"/>
</dbReference>
<evidence type="ECO:0000313" key="1">
    <source>
        <dbReference type="EMBL" id="TDY58365.1"/>
    </source>
</evidence>
<reference evidence="1 2" key="1">
    <citation type="submission" date="2019-03" db="EMBL/GenBank/DDBJ databases">
        <title>Genomic Encyclopedia of Type Strains, Phase IV (KMG-IV): sequencing the most valuable type-strain genomes for metagenomic binning, comparative biology and taxonomic classification.</title>
        <authorList>
            <person name="Goeker M."/>
        </authorList>
    </citation>
    <scope>NUCLEOTIDE SEQUENCE [LARGE SCALE GENOMIC DNA]</scope>
    <source>
        <strain evidence="1 2">DSM 25964</strain>
    </source>
</reference>